<gene>
    <name evidence="9" type="ORF">EDX97_04775</name>
</gene>
<dbReference type="AlphaFoldDB" id="A0A3N0HZE9"/>
<keyword evidence="1 5" id="KW-0479">Metal-binding</keyword>
<dbReference type="SUPFAM" id="SSF51182">
    <property type="entry name" value="RmlC-like cupins"/>
    <property type="match status" value="1"/>
</dbReference>
<keyword evidence="2 5" id="KW-0862">Zinc</keyword>
<keyword evidence="9" id="KW-0413">Isomerase</keyword>
<evidence type="ECO:0000256" key="2">
    <source>
        <dbReference type="ARBA" id="ARBA00022833"/>
    </source>
</evidence>
<dbReference type="PANTHER" id="PTHR42742:SF3">
    <property type="entry name" value="FRUCTOKINASE"/>
    <property type="match status" value="1"/>
</dbReference>
<dbReference type="PANTHER" id="PTHR42742">
    <property type="entry name" value="TRANSCRIPTIONAL REPRESSOR MPRA"/>
    <property type="match status" value="1"/>
</dbReference>
<evidence type="ECO:0000259" key="8">
    <source>
        <dbReference type="Pfam" id="PF21621"/>
    </source>
</evidence>
<dbReference type="PIRSF" id="PIRSF036894">
    <property type="entry name" value="PMI_Firm_short"/>
    <property type="match status" value="1"/>
</dbReference>
<sequence length="318" mass="35909">MMDKVLFLESPMIEKLYGGHKIQDSFGIGDPSKKIGEYWVISGHDHGLSVIINGTYKSQTLKDVYANHRELFAKDTHDKFPLLIKINEVTKPVSVQVHPNDDQSSGEGKAECCLFLNVEEGSKIIRGHTAKTKAELKQRIENNEWDTLLVRKPVHDEDFIFTPPGIIHGIEGKLMMAEVQQSSDMTYRLYDYDRLVDGKPRELHVQQAIEVTTVPHQEPEIHPVTTKQDGNTHIAYVDNEFFQIDRYKIHSQETLNNPMYSCVVILAGQGTLTIDNTDYPVKAGMGMIITSQAKNYTLSGDMDVLVSQPPKRAVTSNR</sequence>
<dbReference type="InterPro" id="IPR049071">
    <property type="entry name" value="MPI_cupin_dom"/>
</dbReference>
<dbReference type="Gene3D" id="2.60.120.10">
    <property type="entry name" value="Jelly Rolls"/>
    <property type="match status" value="2"/>
</dbReference>
<evidence type="ECO:0000259" key="7">
    <source>
        <dbReference type="Pfam" id="PF20511"/>
    </source>
</evidence>
<dbReference type="InterPro" id="IPR014710">
    <property type="entry name" value="RmlC-like_jellyroll"/>
</dbReference>
<dbReference type="Pfam" id="PF21621">
    <property type="entry name" value="MPI_cupin_dom"/>
    <property type="match status" value="1"/>
</dbReference>
<evidence type="ECO:0000256" key="6">
    <source>
        <dbReference type="PIRSR" id="PIRSR036894-2"/>
    </source>
</evidence>
<evidence type="ECO:0000313" key="10">
    <source>
        <dbReference type="Proteomes" id="UP000276568"/>
    </source>
</evidence>
<feature type="domain" description="Phosphomannose isomerase type I catalytic" evidence="7">
    <location>
        <begin position="8"/>
        <end position="104"/>
    </location>
</feature>
<evidence type="ECO:0000256" key="4">
    <source>
        <dbReference type="ARBA" id="ARBA00030762"/>
    </source>
</evidence>
<organism evidence="9 10">
    <name type="scientific">Absicoccus porci</name>
    <dbReference type="NCBI Taxonomy" id="2486576"/>
    <lineage>
        <taxon>Bacteria</taxon>
        <taxon>Bacillati</taxon>
        <taxon>Bacillota</taxon>
        <taxon>Erysipelotrichia</taxon>
        <taxon>Erysipelotrichales</taxon>
        <taxon>Erysipelotrichaceae</taxon>
        <taxon>Absicoccus</taxon>
    </lineage>
</organism>
<evidence type="ECO:0000256" key="5">
    <source>
        <dbReference type="PIRSR" id="PIRSR036894-1"/>
    </source>
</evidence>
<dbReference type="EMBL" id="RJQC01000002">
    <property type="protein sequence ID" value="RNM30121.1"/>
    <property type="molecule type" value="Genomic_DNA"/>
</dbReference>
<comment type="cofactor">
    <cofactor evidence="5">
        <name>Zn(2+)</name>
        <dbReference type="ChEBI" id="CHEBI:29105"/>
    </cofactor>
    <text evidence="5">Binds 1 zinc ion per subunit.</text>
</comment>
<dbReference type="OrthoDB" id="9808275at2"/>
<protein>
    <recommendedName>
        <fullName evidence="3">Phosphohexomutase</fullName>
    </recommendedName>
    <alternativeName>
        <fullName evidence="4">Phosphomannose isomerase</fullName>
    </alternativeName>
</protein>
<proteinExistence type="predicted"/>
<feature type="binding site" evidence="5">
    <location>
        <position position="111"/>
    </location>
    <ligand>
        <name>Zn(2+)</name>
        <dbReference type="ChEBI" id="CHEBI:29105"/>
    </ligand>
</feature>
<dbReference type="InterPro" id="IPR011051">
    <property type="entry name" value="RmlC_Cupin_sf"/>
</dbReference>
<dbReference type="Proteomes" id="UP000276568">
    <property type="component" value="Unassembled WGS sequence"/>
</dbReference>
<reference evidence="9 10" key="1">
    <citation type="submission" date="2018-11" db="EMBL/GenBank/DDBJ databases">
        <title>Clostridium sp. nov., a member of the family Erysipelotrichaceae isolated from pig faeces.</title>
        <authorList>
            <person name="Chang Y.-H."/>
        </authorList>
    </citation>
    <scope>NUCLEOTIDE SEQUENCE [LARGE SCALE GENOMIC DNA]</scope>
    <source>
        <strain evidence="9 10">YH-panp20</strain>
    </source>
</reference>
<name>A0A3N0HZE9_9FIRM</name>
<dbReference type="InterPro" id="IPR014628">
    <property type="entry name" value="Man6P_isomerase_Firm_short"/>
</dbReference>
<feature type="binding site" evidence="5">
    <location>
        <position position="168"/>
    </location>
    <ligand>
        <name>Zn(2+)</name>
        <dbReference type="ChEBI" id="CHEBI:29105"/>
    </ligand>
</feature>
<dbReference type="InterPro" id="IPR046457">
    <property type="entry name" value="PMI_typeI_cat"/>
</dbReference>
<dbReference type="CDD" id="cd07010">
    <property type="entry name" value="cupin_PMI_type_I_N_bac"/>
    <property type="match status" value="1"/>
</dbReference>
<dbReference type="InterPro" id="IPR051804">
    <property type="entry name" value="Carb_Metab_Reg_Kinase/Isom"/>
</dbReference>
<dbReference type="Pfam" id="PF20511">
    <property type="entry name" value="PMI_typeI_cat"/>
    <property type="match status" value="1"/>
</dbReference>
<dbReference type="GO" id="GO:0005975">
    <property type="term" value="P:carbohydrate metabolic process"/>
    <property type="evidence" value="ECO:0007669"/>
    <property type="project" value="InterPro"/>
</dbReference>
<evidence type="ECO:0000256" key="1">
    <source>
        <dbReference type="ARBA" id="ARBA00022723"/>
    </source>
</evidence>
<dbReference type="GO" id="GO:0004476">
    <property type="term" value="F:mannose-6-phosphate isomerase activity"/>
    <property type="evidence" value="ECO:0007669"/>
    <property type="project" value="InterPro"/>
</dbReference>
<dbReference type="GO" id="GO:0008270">
    <property type="term" value="F:zinc ion binding"/>
    <property type="evidence" value="ECO:0007669"/>
    <property type="project" value="InterPro"/>
</dbReference>
<feature type="active site" evidence="6">
    <location>
        <position position="188"/>
    </location>
</feature>
<feature type="binding site" evidence="5">
    <location>
        <position position="98"/>
    </location>
    <ligand>
        <name>Zn(2+)</name>
        <dbReference type="ChEBI" id="CHEBI:29105"/>
    </ligand>
</feature>
<comment type="caution">
    <text evidence="9">The sequence shown here is derived from an EMBL/GenBank/DDBJ whole genome shotgun (WGS) entry which is preliminary data.</text>
</comment>
<feature type="domain" description="Mannose-6-phosphate isomerase cupin" evidence="8">
    <location>
        <begin position="235"/>
        <end position="308"/>
    </location>
</feature>
<accession>A0A3N0HZE9</accession>
<keyword evidence="10" id="KW-1185">Reference proteome</keyword>
<evidence type="ECO:0000313" key="9">
    <source>
        <dbReference type="EMBL" id="RNM30121.1"/>
    </source>
</evidence>
<evidence type="ECO:0000256" key="3">
    <source>
        <dbReference type="ARBA" id="ARBA00029741"/>
    </source>
</evidence>